<dbReference type="Pfam" id="PF00753">
    <property type="entry name" value="Lactamase_B"/>
    <property type="match status" value="1"/>
</dbReference>
<dbReference type="InterPro" id="IPR001279">
    <property type="entry name" value="Metallo-B-lactamas"/>
</dbReference>
<dbReference type="InterPro" id="IPR050662">
    <property type="entry name" value="Sec-metab_biosynth-thioest"/>
</dbReference>
<evidence type="ECO:0000259" key="1">
    <source>
        <dbReference type="SMART" id="SM00849"/>
    </source>
</evidence>
<dbReference type="Gene3D" id="3.60.15.10">
    <property type="entry name" value="Ribonuclease Z/Hydroxyacylglutathione hydrolase-like"/>
    <property type="match status" value="1"/>
</dbReference>
<name>A0ABT9V0Z8_9BACL</name>
<evidence type="ECO:0000313" key="3">
    <source>
        <dbReference type="Proteomes" id="UP001231362"/>
    </source>
</evidence>
<dbReference type="Pfam" id="PF17778">
    <property type="entry name" value="WHD_BLACT"/>
    <property type="match status" value="1"/>
</dbReference>
<sequence>MKNLKIVRVPIPTPTLWPHQTTNCYLIGTEKESILVDAGYDQEVTRTELQKALQMTGMAQPQSIILTHYHPDHAPGVNQLSEWNPTIYCHSYEFEAIQRTISPTSHLETVSVEEPFLIDQHKINLLHTPGHTKGHLSLYVPSKKILIAGDNIVAEGTSWIGPPDGDMADFLNTLAALKQLDLERIGPGHGDWVTNPYEHIDFVMNRRLEREVQIQDLLLQHERLTATNLTNMIYQGSIHPSVFEVAKRTTEAHLIKLIQDGVVVQENDTYRMKS</sequence>
<accession>A0ABT9V0Z8</accession>
<proteinExistence type="predicted"/>
<dbReference type="Proteomes" id="UP001231362">
    <property type="component" value="Unassembled WGS sequence"/>
</dbReference>
<dbReference type="SMART" id="SM00849">
    <property type="entry name" value="Lactamase_B"/>
    <property type="match status" value="1"/>
</dbReference>
<dbReference type="PANTHER" id="PTHR23131:SF0">
    <property type="entry name" value="ENDORIBONUCLEASE LACTB2"/>
    <property type="match status" value="1"/>
</dbReference>
<dbReference type="RefSeq" id="WP_307149164.1">
    <property type="nucleotide sequence ID" value="NZ_JAUSTU010000003.1"/>
</dbReference>
<organism evidence="2 3">
    <name type="scientific">Anoxybacillus andreesenii</name>
    <dbReference type="NCBI Taxonomy" id="1325932"/>
    <lineage>
        <taxon>Bacteria</taxon>
        <taxon>Bacillati</taxon>
        <taxon>Bacillota</taxon>
        <taxon>Bacilli</taxon>
        <taxon>Bacillales</taxon>
        <taxon>Anoxybacillaceae</taxon>
        <taxon>Anoxybacillus</taxon>
    </lineage>
</organism>
<evidence type="ECO:0000313" key="2">
    <source>
        <dbReference type="EMBL" id="MDQ0154560.1"/>
    </source>
</evidence>
<dbReference type="InterPro" id="IPR036388">
    <property type="entry name" value="WH-like_DNA-bd_sf"/>
</dbReference>
<dbReference type="Gene3D" id="1.10.10.10">
    <property type="entry name" value="Winged helix-like DNA-binding domain superfamily/Winged helix DNA-binding domain"/>
    <property type="match status" value="1"/>
</dbReference>
<dbReference type="InterPro" id="IPR036866">
    <property type="entry name" value="RibonucZ/Hydroxyglut_hydro"/>
</dbReference>
<dbReference type="SUPFAM" id="SSF56281">
    <property type="entry name" value="Metallo-hydrolase/oxidoreductase"/>
    <property type="match status" value="1"/>
</dbReference>
<comment type="caution">
    <text evidence="2">The sequence shown here is derived from an EMBL/GenBank/DDBJ whole genome shotgun (WGS) entry which is preliminary data.</text>
</comment>
<dbReference type="PANTHER" id="PTHR23131">
    <property type="entry name" value="ENDORIBONUCLEASE LACTB2"/>
    <property type="match status" value="1"/>
</dbReference>
<keyword evidence="3" id="KW-1185">Reference proteome</keyword>
<reference evidence="2 3" key="1">
    <citation type="submission" date="2023-07" db="EMBL/GenBank/DDBJ databases">
        <title>Genomic Encyclopedia of Type Strains, Phase IV (KMG-IV): sequencing the most valuable type-strain genomes for metagenomic binning, comparative biology and taxonomic classification.</title>
        <authorList>
            <person name="Goeker M."/>
        </authorList>
    </citation>
    <scope>NUCLEOTIDE SEQUENCE [LARGE SCALE GENOMIC DNA]</scope>
    <source>
        <strain evidence="2 3">DSM 23948</strain>
    </source>
</reference>
<feature type="domain" description="Metallo-beta-lactamase" evidence="1">
    <location>
        <begin position="21"/>
        <end position="189"/>
    </location>
</feature>
<protein>
    <submittedName>
        <fullName evidence="2">Glyoxylase-like metal-dependent hydrolase (Beta-lactamase superfamily II)</fullName>
    </submittedName>
</protein>
<dbReference type="InterPro" id="IPR041516">
    <property type="entry name" value="LACTB2_WH"/>
</dbReference>
<gene>
    <name evidence="2" type="ORF">J2S07_000864</name>
</gene>
<dbReference type="EMBL" id="JAUSTU010000003">
    <property type="protein sequence ID" value="MDQ0154560.1"/>
    <property type="molecule type" value="Genomic_DNA"/>
</dbReference>